<organism evidence="9 10">
    <name type="scientific">Flagellimonas iocasae</name>
    <dbReference type="NCBI Taxonomy" id="2055905"/>
    <lineage>
        <taxon>Bacteria</taxon>
        <taxon>Pseudomonadati</taxon>
        <taxon>Bacteroidota</taxon>
        <taxon>Flavobacteriia</taxon>
        <taxon>Flavobacteriales</taxon>
        <taxon>Flavobacteriaceae</taxon>
        <taxon>Flagellimonas</taxon>
    </lineage>
</organism>
<dbReference type="InterPro" id="IPR025857">
    <property type="entry name" value="MacB_PCD"/>
</dbReference>
<keyword evidence="3 6" id="KW-0812">Transmembrane</keyword>
<evidence type="ECO:0000256" key="5">
    <source>
        <dbReference type="ARBA" id="ARBA00023136"/>
    </source>
</evidence>
<comment type="caution">
    <text evidence="9">The sequence shown here is derived from an EMBL/GenBank/DDBJ whole genome shotgun (WGS) entry which is preliminary data.</text>
</comment>
<feature type="transmembrane region" description="Helical" evidence="6">
    <location>
        <begin position="297"/>
        <end position="318"/>
    </location>
</feature>
<evidence type="ECO:0000256" key="4">
    <source>
        <dbReference type="ARBA" id="ARBA00022989"/>
    </source>
</evidence>
<dbReference type="PANTHER" id="PTHR30572">
    <property type="entry name" value="MEMBRANE COMPONENT OF TRANSPORTER-RELATED"/>
    <property type="match status" value="1"/>
</dbReference>
<dbReference type="InterPro" id="IPR003838">
    <property type="entry name" value="ABC3_permease_C"/>
</dbReference>
<feature type="transmembrane region" description="Helical" evidence="6">
    <location>
        <begin position="739"/>
        <end position="759"/>
    </location>
</feature>
<evidence type="ECO:0000313" key="10">
    <source>
        <dbReference type="Proteomes" id="UP001597342"/>
    </source>
</evidence>
<keyword evidence="4 6" id="KW-1133">Transmembrane helix</keyword>
<dbReference type="Pfam" id="PF02687">
    <property type="entry name" value="FtsX"/>
    <property type="match status" value="2"/>
</dbReference>
<evidence type="ECO:0000256" key="6">
    <source>
        <dbReference type="SAM" id="Phobius"/>
    </source>
</evidence>
<feature type="domain" description="MacB-like periplasmic core" evidence="8">
    <location>
        <begin position="20"/>
        <end position="236"/>
    </location>
</feature>
<evidence type="ECO:0000256" key="1">
    <source>
        <dbReference type="ARBA" id="ARBA00004651"/>
    </source>
</evidence>
<evidence type="ECO:0000256" key="3">
    <source>
        <dbReference type="ARBA" id="ARBA00022692"/>
    </source>
</evidence>
<feature type="transmembrane region" description="Helical" evidence="6">
    <location>
        <begin position="438"/>
        <end position="458"/>
    </location>
</feature>
<evidence type="ECO:0000313" key="9">
    <source>
        <dbReference type="EMBL" id="MFD2100102.1"/>
    </source>
</evidence>
<feature type="transmembrane region" description="Helical" evidence="6">
    <location>
        <begin position="687"/>
        <end position="709"/>
    </location>
</feature>
<dbReference type="PANTHER" id="PTHR30572:SF18">
    <property type="entry name" value="ABC-TYPE MACROLIDE FAMILY EXPORT SYSTEM PERMEASE COMPONENT 2"/>
    <property type="match status" value="1"/>
</dbReference>
<evidence type="ECO:0000259" key="8">
    <source>
        <dbReference type="Pfam" id="PF12704"/>
    </source>
</evidence>
<protein>
    <submittedName>
        <fullName evidence="9">ABC transporter permease</fullName>
    </submittedName>
</protein>
<feature type="domain" description="ABC3 transporter permease C-terminal" evidence="7">
    <location>
        <begin position="689"/>
        <end position="801"/>
    </location>
</feature>
<keyword evidence="2" id="KW-1003">Cell membrane</keyword>
<gene>
    <name evidence="9" type="ORF">ACFSJE_09975</name>
</gene>
<dbReference type="Pfam" id="PF12704">
    <property type="entry name" value="MacB_PCD"/>
    <property type="match status" value="1"/>
</dbReference>
<dbReference type="InterPro" id="IPR050250">
    <property type="entry name" value="Macrolide_Exporter_MacB"/>
</dbReference>
<feature type="transmembrane region" description="Helical" evidence="6">
    <location>
        <begin position="21"/>
        <end position="42"/>
    </location>
</feature>
<reference evidence="10" key="1">
    <citation type="journal article" date="2019" name="Int. J. Syst. Evol. Microbiol.">
        <title>The Global Catalogue of Microorganisms (GCM) 10K type strain sequencing project: providing services to taxonomists for standard genome sequencing and annotation.</title>
        <authorList>
            <consortium name="The Broad Institute Genomics Platform"/>
            <consortium name="The Broad Institute Genome Sequencing Center for Infectious Disease"/>
            <person name="Wu L."/>
            <person name="Ma J."/>
        </authorList>
    </citation>
    <scope>NUCLEOTIDE SEQUENCE [LARGE SCALE GENOMIC DNA]</scope>
    <source>
        <strain evidence="10">JCM 3389</strain>
    </source>
</reference>
<feature type="transmembrane region" description="Helical" evidence="6">
    <location>
        <begin position="389"/>
        <end position="417"/>
    </location>
</feature>
<dbReference type="RefSeq" id="WP_379830828.1">
    <property type="nucleotide sequence ID" value="NZ_JBHUHU010000003.1"/>
</dbReference>
<feature type="transmembrane region" description="Helical" evidence="6">
    <location>
        <begin position="347"/>
        <end position="369"/>
    </location>
</feature>
<evidence type="ECO:0000259" key="7">
    <source>
        <dbReference type="Pfam" id="PF02687"/>
    </source>
</evidence>
<feature type="domain" description="ABC3 transporter permease C-terminal" evidence="7">
    <location>
        <begin position="302"/>
        <end position="415"/>
    </location>
</feature>
<keyword evidence="10" id="KW-1185">Reference proteome</keyword>
<name>A0ABW4XXE9_9FLAO</name>
<dbReference type="EMBL" id="JBHUHU010000003">
    <property type="protein sequence ID" value="MFD2100102.1"/>
    <property type="molecule type" value="Genomic_DNA"/>
</dbReference>
<evidence type="ECO:0000256" key="2">
    <source>
        <dbReference type="ARBA" id="ARBA00022475"/>
    </source>
</evidence>
<sequence>MFKNNIKIAWRSLKKQPFFTFLNTFGLAIGIAAGILIALFIYDELSYDKMFTDADRIYRIDSDIKFGGAEMRSAEAAAPMAAAMQTDFPQVESTVRFRDRGSLLLRRTGTEANTKELRVTFADSTLFDFFGIDLLVGDKKTALKEPNTMVLTKTAAEKHFGVQNALGQSMLLNNTDTYTVTGVIDDLPKNSFLREHSVFMAMSGYAPSHEMNWGSSNYYTFIKLIPSAHIEELKEPLNGMVDKYLFPWAQQYFPGMTKESFIASGNYVNFFAKPLTDIHLYSHRDSEMSANSSIQNVYILSFIGLFLIVLASVNFMNLSTAQSLKRAKEVGVRKTLGSKKLDLIRQFLIESGLISFISLLVALLITILVLPLFNDLAGKSISIPYSSPFFWGILALATLLLGLFSGSYPAFFLSRFVPVKTLKGDTQGDAGGGSIRNALVVFQFAISVFLIVGTIVVYQQLQFIQNKDLGFTKDQIVLVDDVFAVGDQTQALKDEIMSLSQVESTTLSYFFPTPSSRSNSSFFPEGSRNQEDALQMQTWYVDKDYIPTMNMELIAGRNFNSDFATDTTAVIVNEATLKVLGVGPEEALGMRVSQDVEMENPVFNTIIGVVKNFHYESLRENIGSLGLFFSGTSGMLAVKMNAGDFSSTLASIEGIWNKFAPGQPFSYRFMDDSFNTTYEAEQRLGKIFMVFSILSILIACLGLFGLAAFNAQKRTKEIGVRKVLGATVGQITYRLTTDFLKMVGIAILISIPVGWYAMNKWLEDFSYRIEIGWWVFGLAALLAVGVAILTVGYQSIKAAVVNPVKSLRTE</sequence>
<proteinExistence type="predicted"/>
<accession>A0ABW4XXE9</accession>
<comment type="subcellular location">
    <subcellularLocation>
        <location evidence="1">Cell membrane</location>
        <topology evidence="1">Multi-pass membrane protein</topology>
    </subcellularLocation>
</comment>
<keyword evidence="5 6" id="KW-0472">Membrane</keyword>
<feature type="transmembrane region" description="Helical" evidence="6">
    <location>
        <begin position="771"/>
        <end position="793"/>
    </location>
</feature>
<dbReference type="Proteomes" id="UP001597342">
    <property type="component" value="Unassembled WGS sequence"/>
</dbReference>